<evidence type="ECO:0000313" key="2">
    <source>
        <dbReference type="EMBL" id="CAK9017723.1"/>
    </source>
</evidence>
<keyword evidence="3" id="KW-1185">Reference proteome</keyword>
<evidence type="ECO:0000313" key="3">
    <source>
        <dbReference type="Proteomes" id="UP001642484"/>
    </source>
</evidence>
<gene>
    <name evidence="2" type="ORF">CCMP2556_LOCUS12980</name>
</gene>
<evidence type="ECO:0000256" key="1">
    <source>
        <dbReference type="SAM" id="MobiDB-lite"/>
    </source>
</evidence>
<feature type="region of interest" description="Disordered" evidence="1">
    <location>
        <begin position="15"/>
        <end position="112"/>
    </location>
</feature>
<sequence length="112" mass="12085">VAISWRWLRKNGCCINQDDEIGKPPTRFSDSSQGLSSKSVGVRGLKPVSSATRVHLPLPETPRGDSKKNASGRPLNRKSKSAGNLSQMSGGESVQSGRLYRPTPTTNFQSDS</sequence>
<name>A0ABP0JTL3_9DINO</name>
<accession>A0ABP0JTL3</accession>
<organism evidence="2 3">
    <name type="scientific">Durusdinium trenchii</name>
    <dbReference type="NCBI Taxonomy" id="1381693"/>
    <lineage>
        <taxon>Eukaryota</taxon>
        <taxon>Sar</taxon>
        <taxon>Alveolata</taxon>
        <taxon>Dinophyceae</taxon>
        <taxon>Suessiales</taxon>
        <taxon>Symbiodiniaceae</taxon>
        <taxon>Durusdinium</taxon>
    </lineage>
</organism>
<dbReference type="Proteomes" id="UP001642484">
    <property type="component" value="Unassembled WGS sequence"/>
</dbReference>
<proteinExistence type="predicted"/>
<protein>
    <submittedName>
        <fullName evidence="2">Uncharacterized protein</fullName>
    </submittedName>
</protein>
<feature type="compositionally biased region" description="Polar residues" evidence="1">
    <location>
        <begin position="28"/>
        <end position="39"/>
    </location>
</feature>
<feature type="non-terminal residue" evidence="2">
    <location>
        <position position="1"/>
    </location>
</feature>
<comment type="caution">
    <text evidence="2">The sequence shown here is derived from an EMBL/GenBank/DDBJ whole genome shotgun (WGS) entry which is preliminary data.</text>
</comment>
<dbReference type="EMBL" id="CAXAMN010006469">
    <property type="protein sequence ID" value="CAK9017723.1"/>
    <property type="molecule type" value="Genomic_DNA"/>
</dbReference>
<feature type="compositionally biased region" description="Polar residues" evidence="1">
    <location>
        <begin position="103"/>
        <end position="112"/>
    </location>
</feature>
<reference evidence="2 3" key="1">
    <citation type="submission" date="2024-02" db="EMBL/GenBank/DDBJ databases">
        <authorList>
            <person name="Chen Y."/>
            <person name="Shah S."/>
            <person name="Dougan E. K."/>
            <person name="Thang M."/>
            <person name="Chan C."/>
        </authorList>
    </citation>
    <scope>NUCLEOTIDE SEQUENCE [LARGE SCALE GENOMIC DNA]</scope>
</reference>
<feature type="compositionally biased region" description="Polar residues" evidence="1">
    <location>
        <begin position="81"/>
        <end position="96"/>
    </location>
</feature>